<proteinExistence type="predicted"/>
<dbReference type="EMBL" id="BGPR01000015">
    <property type="protein sequence ID" value="GBL78168.1"/>
    <property type="molecule type" value="Genomic_DNA"/>
</dbReference>
<keyword evidence="3" id="KW-1185">Reference proteome</keyword>
<feature type="compositionally biased region" description="Low complexity" evidence="1">
    <location>
        <begin position="27"/>
        <end position="59"/>
    </location>
</feature>
<organism evidence="2 3">
    <name type="scientific">Araneus ventricosus</name>
    <name type="common">Orbweaver spider</name>
    <name type="synonym">Epeira ventricosa</name>
    <dbReference type="NCBI Taxonomy" id="182803"/>
    <lineage>
        <taxon>Eukaryota</taxon>
        <taxon>Metazoa</taxon>
        <taxon>Ecdysozoa</taxon>
        <taxon>Arthropoda</taxon>
        <taxon>Chelicerata</taxon>
        <taxon>Arachnida</taxon>
        <taxon>Araneae</taxon>
        <taxon>Araneomorphae</taxon>
        <taxon>Entelegynae</taxon>
        <taxon>Araneoidea</taxon>
        <taxon>Araneidae</taxon>
        <taxon>Araneus</taxon>
    </lineage>
</organism>
<name>A0A4Y2AEF3_ARAVE</name>
<protein>
    <submittedName>
        <fullName evidence="2">Uncharacterized protein</fullName>
    </submittedName>
</protein>
<evidence type="ECO:0000313" key="3">
    <source>
        <dbReference type="Proteomes" id="UP000499080"/>
    </source>
</evidence>
<dbReference type="AlphaFoldDB" id="A0A4Y2AEF3"/>
<feature type="region of interest" description="Disordered" evidence="1">
    <location>
        <begin position="11"/>
        <end position="85"/>
    </location>
</feature>
<feature type="compositionally biased region" description="Low complexity" evidence="1">
    <location>
        <begin position="73"/>
        <end position="85"/>
    </location>
</feature>
<sequence>MLKSLKKTFFFFTPSGSTPGDPLSGLLGSTPGSTPGDPLSGLLGSTPGSSPGNPLSGLLASTTDSPLKSRMRNNGPTNKMNNNGK</sequence>
<feature type="compositionally biased region" description="Low complexity" evidence="1">
    <location>
        <begin position="11"/>
        <end position="20"/>
    </location>
</feature>
<gene>
    <name evidence="2" type="ORF">AVEN_42747_1</name>
</gene>
<dbReference type="Proteomes" id="UP000499080">
    <property type="component" value="Unassembled WGS sequence"/>
</dbReference>
<reference evidence="2 3" key="1">
    <citation type="journal article" date="2019" name="Sci. Rep.">
        <title>Orb-weaving spider Araneus ventricosus genome elucidates the spidroin gene catalogue.</title>
        <authorList>
            <person name="Kono N."/>
            <person name="Nakamura H."/>
            <person name="Ohtoshi R."/>
            <person name="Moran D.A.P."/>
            <person name="Shinohara A."/>
            <person name="Yoshida Y."/>
            <person name="Fujiwara M."/>
            <person name="Mori M."/>
            <person name="Tomita M."/>
            <person name="Arakawa K."/>
        </authorList>
    </citation>
    <scope>NUCLEOTIDE SEQUENCE [LARGE SCALE GENOMIC DNA]</scope>
</reference>
<evidence type="ECO:0000256" key="1">
    <source>
        <dbReference type="SAM" id="MobiDB-lite"/>
    </source>
</evidence>
<comment type="caution">
    <text evidence="2">The sequence shown here is derived from an EMBL/GenBank/DDBJ whole genome shotgun (WGS) entry which is preliminary data.</text>
</comment>
<accession>A0A4Y2AEF3</accession>
<evidence type="ECO:0000313" key="2">
    <source>
        <dbReference type="EMBL" id="GBL78168.1"/>
    </source>
</evidence>